<feature type="transmembrane region" description="Helical" evidence="1">
    <location>
        <begin position="256"/>
        <end position="276"/>
    </location>
</feature>
<keyword evidence="1" id="KW-0812">Transmembrane</keyword>
<dbReference type="PANTHER" id="PTHR31610">
    <property type="entry name" value="SLR0360 PROTEIN"/>
    <property type="match status" value="1"/>
</dbReference>
<feature type="transmembrane region" description="Helical" evidence="1">
    <location>
        <begin position="434"/>
        <end position="459"/>
    </location>
</feature>
<feature type="transmembrane region" description="Helical" evidence="1">
    <location>
        <begin position="157"/>
        <end position="176"/>
    </location>
</feature>
<sequence length="532" mass="56261">MPDQKKFVLPLFVRGDIDGFFGLILDNLVQLVVVSGLLTGIYGMPAEIVYGRIFPGAALSLVTGNLYYAWQARRLALRERRTDVCALPYGINTPSMYAFVFLIIGPVWSAHRASLGDSGAAILAWHICLTASFLSGLLELSGAVFGSWIRRITPRAALLATLAGIAVSLISMPFVIHLFGTPLVSFLPLALVLATYFGRLRLPFGIPGGLAAVIAGSVLAWAGGLMEPGAVSGALGGLGLKWPEFMLVEMLRDLDAGVLIAALPVIVPMGLMNALATLQNIESAEAAGDSYPVASTMCVNGCGTLLGALFGSCFPTTVYIGHPGWKALGARSGYSVLNGVVLTLLCLSGGIGVLVALVPPEAAYPILLYIGIIICSQAFEATPRAHYPAVCVGLIPGIAAWGLLLVGFTLTVATGGSFDLSIAVKFREMLDFNLYGLMSLAGGFLFSAMFLSAITVYFIEHDFRRVILWCLAASVFAWFGLIHSGAVAAGQFTDRVAPGAAWRFSLGYLMIAVLAGVYLVHDKLNEREAEDG</sequence>
<reference evidence="2 3" key="1">
    <citation type="journal article" date="2016" name="Nat. Commun.">
        <title>Thousands of microbial genomes shed light on interconnected biogeochemical processes in an aquifer system.</title>
        <authorList>
            <person name="Anantharaman K."/>
            <person name="Brown C.T."/>
            <person name="Hug L.A."/>
            <person name="Sharon I."/>
            <person name="Castelle C.J."/>
            <person name="Probst A.J."/>
            <person name="Thomas B.C."/>
            <person name="Singh A."/>
            <person name="Wilkins M.J."/>
            <person name="Karaoz U."/>
            <person name="Brodie E.L."/>
            <person name="Williams K.H."/>
            <person name="Hubbard S.S."/>
            <person name="Banfield J.F."/>
        </authorList>
    </citation>
    <scope>NUCLEOTIDE SEQUENCE [LARGE SCALE GENOMIC DNA]</scope>
</reference>
<feature type="transmembrane region" description="Helical" evidence="1">
    <location>
        <begin position="210"/>
        <end position="236"/>
    </location>
</feature>
<comment type="caution">
    <text evidence="2">The sequence shown here is derived from an EMBL/GenBank/DDBJ whole genome shotgun (WGS) entry which is preliminary data.</text>
</comment>
<feature type="transmembrane region" description="Helical" evidence="1">
    <location>
        <begin position="122"/>
        <end position="145"/>
    </location>
</feature>
<dbReference type="STRING" id="1817867.A3F83_07790"/>
<evidence type="ECO:0008006" key="4">
    <source>
        <dbReference type="Google" id="ProtNLM"/>
    </source>
</evidence>
<feature type="transmembrane region" description="Helical" evidence="1">
    <location>
        <begin position="466"/>
        <end position="488"/>
    </location>
</feature>
<feature type="transmembrane region" description="Helical" evidence="1">
    <location>
        <begin position="362"/>
        <end position="379"/>
    </location>
</feature>
<organism evidence="2 3">
    <name type="scientific">Candidatus Glassbacteria bacterium RIFCSPLOWO2_12_FULL_58_11</name>
    <dbReference type="NCBI Taxonomy" id="1817867"/>
    <lineage>
        <taxon>Bacteria</taxon>
        <taxon>Candidatus Glassiibacteriota</taxon>
    </lineage>
</organism>
<dbReference type="PANTHER" id="PTHR31610:SF0">
    <property type="entry name" value="SLC26A_SULP TRANSPORTER DOMAIN-CONTAINING PROTEIN"/>
    <property type="match status" value="1"/>
</dbReference>
<dbReference type="AlphaFoldDB" id="A0A1F5YRP1"/>
<accession>A0A1F5YRP1</accession>
<evidence type="ECO:0000313" key="3">
    <source>
        <dbReference type="Proteomes" id="UP000179129"/>
    </source>
</evidence>
<feature type="transmembrane region" description="Helical" evidence="1">
    <location>
        <begin position="48"/>
        <end position="68"/>
    </location>
</feature>
<proteinExistence type="predicted"/>
<feature type="transmembrane region" description="Helical" evidence="1">
    <location>
        <begin position="20"/>
        <end position="42"/>
    </location>
</feature>
<evidence type="ECO:0000256" key="1">
    <source>
        <dbReference type="SAM" id="Phobius"/>
    </source>
</evidence>
<name>A0A1F5YRP1_9BACT</name>
<keyword evidence="1" id="KW-1133">Transmembrane helix</keyword>
<gene>
    <name evidence="2" type="ORF">A3F83_07790</name>
</gene>
<feature type="transmembrane region" description="Helical" evidence="1">
    <location>
        <begin position="500"/>
        <end position="520"/>
    </location>
</feature>
<feature type="transmembrane region" description="Helical" evidence="1">
    <location>
        <begin position="391"/>
        <end position="414"/>
    </location>
</feature>
<evidence type="ECO:0000313" key="2">
    <source>
        <dbReference type="EMBL" id="OGG02878.1"/>
    </source>
</evidence>
<protein>
    <recommendedName>
        <fullName evidence="4">Permease</fullName>
    </recommendedName>
</protein>
<keyword evidence="1" id="KW-0472">Membrane</keyword>
<dbReference type="EMBL" id="MFIX01000168">
    <property type="protein sequence ID" value="OGG02878.1"/>
    <property type="molecule type" value="Genomic_DNA"/>
</dbReference>
<feature type="transmembrane region" description="Helical" evidence="1">
    <location>
        <begin position="336"/>
        <end position="356"/>
    </location>
</feature>
<dbReference type="Proteomes" id="UP000179129">
    <property type="component" value="Unassembled WGS sequence"/>
</dbReference>
<feature type="transmembrane region" description="Helical" evidence="1">
    <location>
        <begin position="89"/>
        <end position="110"/>
    </location>
</feature>